<feature type="repeat" description="PPR" evidence="2">
    <location>
        <begin position="211"/>
        <end position="245"/>
    </location>
</feature>
<dbReference type="InterPro" id="IPR046960">
    <property type="entry name" value="PPR_At4g14850-like_plant"/>
</dbReference>
<dbReference type="NCBIfam" id="TIGR00756">
    <property type="entry name" value="PPR"/>
    <property type="match status" value="6"/>
</dbReference>
<comment type="caution">
    <text evidence="3">The sequence shown here is derived from an EMBL/GenBank/DDBJ whole genome shotgun (WGS) entry which is preliminary data.</text>
</comment>
<organism evidence="3 4">
    <name type="scientific">Ensete ventricosum</name>
    <name type="common">Abyssinian banana</name>
    <name type="synonym">Musa ensete</name>
    <dbReference type="NCBI Taxonomy" id="4639"/>
    <lineage>
        <taxon>Eukaryota</taxon>
        <taxon>Viridiplantae</taxon>
        <taxon>Streptophyta</taxon>
        <taxon>Embryophyta</taxon>
        <taxon>Tracheophyta</taxon>
        <taxon>Spermatophyta</taxon>
        <taxon>Magnoliopsida</taxon>
        <taxon>Liliopsida</taxon>
        <taxon>Zingiberales</taxon>
        <taxon>Musaceae</taxon>
        <taxon>Ensete</taxon>
    </lineage>
</organism>
<protein>
    <recommendedName>
        <fullName evidence="5">Pentacotripeptide-repeat region of PRORP domain-containing protein</fullName>
    </recommendedName>
</protein>
<dbReference type="Pfam" id="PF01535">
    <property type="entry name" value="PPR"/>
    <property type="match status" value="4"/>
</dbReference>
<evidence type="ECO:0000256" key="2">
    <source>
        <dbReference type="PROSITE-ProRule" id="PRU00708"/>
    </source>
</evidence>
<dbReference type="PANTHER" id="PTHR47926">
    <property type="entry name" value="PENTATRICOPEPTIDE REPEAT-CONTAINING PROTEIN"/>
    <property type="match status" value="1"/>
</dbReference>
<evidence type="ECO:0000256" key="1">
    <source>
        <dbReference type="ARBA" id="ARBA00022737"/>
    </source>
</evidence>
<reference evidence="3 4" key="1">
    <citation type="submission" date="2022-12" db="EMBL/GenBank/DDBJ databases">
        <title>Chromosome-scale assembly of the Ensete ventricosum genome.</title>
        <authorList>
            <person name="Dussert Y."/>
            <person name="Stocks J."/>
            <person name="Wendawek A."/>
            <person name="Woldeyes F."/>
            <person name="Nichols R.A."/>
            <person name="Borrell J.S."/>
        </authorList>
    </citation>
    <scope>NUCLEOTIDE SEQUENCE [LARGE SCALE GENOMIC DNA]</scope>
    <source>
        <strain evidence="4">cv. Maze</strain>
        <tissue evidence="3">Seeds</tissue>
    </source>
</reference>
<dbReference type="GO" id="GO:0009451">
    <property type="term" value="P:RNA modification"/>
    <property type="evidence" value="ECO:0007669"/>
    <property type="project" value="InterPro"/>
</dbReference>
<feature type="repeat" description="PPR" evidence="2">
    <location>
        <begin position="374"/>
        <end position="408"/>
    </location>
</feature>
<dbReference type="FunFam" id="1.25.40.10:FF:000348">
    <property type="entry name" value="Pentatricopeptide repeat-containing protein chloroplastic"/>
    <property type="match status" value="1"/>
</dbReference>
<evidence type="ECO:0000313" key="4">
    <source>
        <dbReference type="Proteomes" id="UP001222027"/>
    </source>
</evidence>
<dbReference type="SUPFAM" id="SSF48452">
    <property type="entry name" value="TPR-like"/>
    <property type="match status" value="1"/>
</dbReference>
<dbReference type="Gene3D" id="1.25.40.10">
    <property type="entry name" value="Tetratricopeptide repeat domain"/>
    <property type="match status" value="4"/>
</dbReference>
<proteinExistence type="predicted"/>
<dbReference type="AlphaFoldDB" id="A0AAV8RKT2"/>
<feature type="repeat" description="PPR" evidence="2">
    <location>
        <begin position="180"/>
        <end position="210"/>
    </location>
</feature>
<dbReference type="InterPro" id="IPR011990">
    <property type="entry name" value="TPR-like_helical_dom_sf"/>
</dbReference>
<dbReference type="PROSITE" id="PS51375">
    <property type="entry name" value="PPR"/>
    <property type="match status" value="5"/>
</dbReference>
<feature type="repeat" description="PPR" evidence="2">
    <location>
        <begin position="273"/>
        <end position="307"/>
    </location>
</feature>
<gene>
    <name evidence="3" type="ORF">OPV22_004810</name>
</gene>
<dbReference type="PANTHER" id="PTHR47926:SF345">
    <property type="entry name" value="(WILD MALAYSIAN BANANA) HYPOTHETICAL PROTEIN"/>
    <property type="match status" value="1"/>
</dbReference>
<keyword evidence="4" id="KW-1185">Reference proteome</keyword>
<dbReference type="Pfam" id="PF13041">
    <property type="entry name" value="PPR_2"/>
    <property type="match status" value="2"/>
</dbReference>
<name>A0AAV8RKT2_ENSVE</name>
<keyword evidence="1" id="KW-0677">Repeat</keyword>
<dbReference type="FunFam" id="1.25.40.10:FF:000184">
    <property type="entry name" value="Pentatricopeptide repeat-containing protein, chloroplastic"/>
    <property type="match status" value="1"/>
</dbReference>
<feature type="repeat" description="PPR" evidence="2">
    <location>
        <begin position="79"/>
        <end position="113"/>
    </location>
</feature>
<dbReference type="GO" id="GO:0003723">
    <property type="term" value="F:RNA binding"/>
    <property type="evidence" value="ECO:0007669"/>
    <property type="project" value="InterPro"/>
</dbReference>
<sequence>MPITFACLLPAPPTRPLCLSLLNSCTSVPHFLQIHAQILRNRLFDDPFAADELLRVSLTFPLGGTQYARKLFSQIPHPTTFAWNCILGGLADSPSPASSLALFRRMLSSGARPTARTFPSLLKACARVAAREAGGLLHGLMIKLAVDRDNFSTNGLIHMYCVCQRDDLGRRVFDLSQERDVASWTCMLSAYVSCGLLDRARCLFNEMPERGIITWNAMINGYMKSGDTDAARELFDKMPNRNTESWNTMISGYAKCHQLDMSRKLFDEMPAKNVVSWSAMITAYAQGDCPFEALALFEEMRRFDVTPNCATVVSVLLVCSQMGALEQGRRVHSYIETNKMNMDPTIGTALIDMYAKCGCIDRAVKVFDALVPKDVFSWTAMIGGLAINGHGAEALELFGQMERDAVKPNEVTFVGVLCACSHGGLVEQARQCFDSMRAVYGLEPQIEHYGCMVDVLGRAGLLEEAVLLVQSMANDNAVLWGSLLGACLIHGNAMLGEYVVDRLVELRPDDGGVYVLLSNIYAARGRWDDARKTRMLMKLRGLKKILGCSSIGMFMGLFMNSTLENIIYDVRREIIVIDRLVNEADEV</sequence>
<dbReference type="Pfam" id="PF20431">
    <property type="entry name" value="E_motif"/>
    <property type="match status" value="1"/>
</dbReference>
<accession>A0AAV8RKT2</accession>
<dbReference type="InterPro" id="IPR046848">
    <property type="entry name" value="E_motif"/>
</dbReference>
<evidence type="ECO:0008006" key="5">
    <source>
        <dbReference type="Google" id="ProtNLM"/>
    </source>
</evidence>
<dbReference type="EMBL" id="JAQQAF010000002">
    <property type="protein sequence ID" value="KAJ8503924.1"/>
    <property type="molecule type" value="Genomic_DNA"/>
</dbReference>
<dbReference type="Proteomes" id="UP001222027">
    <property type="component" value="Unassembled WGS sequence"/>
</dbReference>
<evidence type="ECO:0000313" key="3">
    <source>
        <dbReference type="EMBL" id="KAJ8503924.1"/>
    </source>
</evidence>
<dbReference type="InterPro" id="IPR002885">
    <property type="entry name" value="PPR_rpt"/>
</dbReference>